<dbReference type="EMBL" id="FNQB01000003">
    <property type="protein sequence ID" value="SDZ50919.1"/>
    <property type="molecule type" value="Genomic_DNA"/>
</dbReference>
<feature type="transmembrane region" description="Helical" evidence="9">
    <location>
        <begin position="161"/>
        <end position="178"/>
    </location>
</feature>
<feature type="transmembrane region" description="Helical" evidence="9">
    <location>
        <begin position="138"/>
        <end position="155"/>
    </location>
</feature>
<evidence type="ECO:0000256" key="7">
    <source>
        <dbReference type="ARBA" id="ARBA00022840"/>
    </source>
</evidence>
<comment type="catalytic activity">
    <reaction evidence="1">
        <text>ATP + protein L-histidine = ADP + protein N-phospho-L-histidine.</text>
        <dbReference type="EC" id="2.7.13.3"/>
    </reaction>
</comment>
<evidence type="ECO:0000259" key="10">
    <source>
        <dbReference type="Pfam" id="PF02518"/>
    </source>
</evidence>
<feature type="transmembrane region" description="Helical" evidence="9">
    <location>
        <begin position="33"/>
        <end position="53"/>
    </location>
</feature>
<dbReference type="InterPro" id="IPR050482">
    <property type="entry name" value="Sensor_HK_TwoCompSys"/>
</dbReference>
<evidence type="ECO:0000256" key="3">
    <source>
        <dbReference type="ARBA" id="ARBA00022553"/>
    </source>
</evidence>
<accession>A0A1H3TNK1</accession>
<dbReference type="GO" id="GO:0016020">
    <property type="term" value="C:membrane"/>
    <property type="evidence" value="ECO:0007669"/>
    <property type="project" value="InterPro"/>
</dbReference>
<feature type="transmembrane region" description="Helical" evidence="9">
    <location>
        <begin position="74"/>
        <end position="92"/>
    </location>
</feature>
<dbReference type="Pfam" id="PF07730">
    <property type="entry name" value="HisKA_3"/>
    <property type="match status" value="1"/>
</dbReference>
<protein>
    <recommendedName>
        <fullName evidence="2">histidine kinase</fullName>
        <ecNumber evidence="2">2.7.13.3</ecNumber>
    </recommendedName>
</protein>
<sequence length="421" mass="44845">MTAADRLRAGIGRLLRSPGTLPRLSWRSQAVDAGLALLTYIVVGSIGITRRVPPATMYDQLPAPLRDQIVPTDLHRTTWAVLMLLTVVPLVFRRRYPLTMLWVVLGVAPLLAADPVALLLSFVTCIIAGFTAAVHSPYRVPALASLLVAVLFYGNTEAVRVPDAVLPFLILFPILIAADGLRRWKHRADEGRAHLSALERDQITALVRATEHERARIARELHDVVTHHVSVMIVQAGAGRKVLDTAPEQTREALLAIEAGGRAAMTELRHVMGLLTMNSAGPDSAGTADLAPQPGLDRLDALVDRLSDSGVPVTMTRTGQPRPAPAGVELAAYRVVQEALTNTVKHAAGATATVHVEYGADYLRVQVTDTGGGPSASAAAGGGQGLIGLRERLAVYGGTLRAGPRLTGGYRVDAQIPLENT</sequence>
<dbReference type="STRING" id="137265.SAMN05421684_5988"/>
<feature type="domain" description="Histidine kinase/HSP90-like ATPase" evidence="10">
    <location>
        <begin position="328"/>
        <end position="419"/>
    </location>
</feature>
<keyword evidence="13" id="KW-1185">Reference proteome</keyword>
<evidence type="ECO:0000256" key="2">
    <source>
        <dbReference type="ARBA" id="ARBA00012438"/>
    </source>
</evidence>
<evidence type="ECO:0000256" key="6">
    <source>
        <dbReference type="ARBA" id="ARBA00022777"/>
    </source>
</evidence>
<dbReference type="EC" id="2.7.13.3" evidence="2"/>
<dbReference type="AlphaFoldDB" id="A0A1H3TNK1"/>
<dbReference type="SUPFAM" id="SSF55874">
    <property type="entry name" value="ATPase domain of HSP90 chaperone/DNA topoisomerase II/histidine kinase"/>
    <property type="match status" value="1"/>
</dbReference>
<dbReference type="InterPro" id="IPR003594">
    <property type="entry name" value="HATPase_dom"/>
</dbReference>
<dbReference type="CDD" id="cd16917">
    <property type="entry name" value="HATPase_UhpB-NarQ-NarX-like"/>
    <property type="match status" value="1"/>
</dbReference>
<evidence type="ECO:0000256" key="5">
    <source>
        <dbReference type="ARBA" id="ARBA00022741"/>
    </source>
</evidence>
<name>A0A1H3TNK1_9ACTN</name>
<evidence type="ECO:0000256" key="1">
    <source>
        <dbReference type="ARBA" id="ARBA00000085"/>
    </source>
</evidence>
<dbReference type="PANTHER" id="PTHR24421">
    <property type="entry name" value="NITRATE/NITRITE SENSOR PROTEIN NARX-RELATED"/>
    <property type="match status" value="1"/>
</dbReference>
<feature type="domain" description="Signal transduction histidine kinase subgroup 3 dimerisation and phosphoacceptor" evidence="11">
    <location>
        <begin position="213"/>
        <end position="275"/>
    </location>
</feature>
<dbReference type="Gene3D" id="3.30.565.10">
    <property type="entry name" value="Histidine kinase-like ATPase, C-terminal domain"/>
    <property type="match status" value="1"/>
</dbReference>
<dbReference type="GO" id="GO:0000155">
    <property type="term" value="F:phosphorelay sensor kinase activity"/>
    <property type="evidence" value="ECO:0007669"/>
    <property type="project" value="InterPro"/>
</dbReference>
<dbReference type="Gene3D" id="1.20.5.1930">
    <property type="match status" value="1"/>
</dbReference>
<keyword evidence="9" id="KW-0472">Membrane</keyword>
<evidence type="ECO:0000256" key="4">
    <source>
        <dbReference type="ARBA" id="ARBA00022679"/>
    </source>
</evidence>
<proteinExistence type="predicted"/>
<dbReference type="PANTHER" id="PTHR24421:SF10">
    <property type="entry name" value="NITRATE_NITRITE SENSOR PROTEIN NARQ"/>
    <property type="match status" value="1"/>
</dbReference>
<dbReference type="InterPro" id="IPR011712">
    <property type="entry name" value="Sig_transdc_His_kin_sub3_dim/P"/>
</dbReference>
<keyword evidence="9" id="KW-0812">Transmembrane</keyword>
<keyword evidence="6 12" id="KW-0418">Kinase</keyword>
<keyword evidence="3" id="KW-0597">Phosphoprotein</keyword>
<feature type="transmembrane region" description="Helical" evidence="9">
    <location>
        <begin position="98"/>
        <end position="131"/>
    </location>
</feature>
<dbReference type="InterPro" id="IPR036890">
    <property type="entry name" value="HATPase_C_sf"/>
</dbReference>
<keyword evidence="5" id="KW-0547">Nucleotide-binding</keyword>
<evidence type="ECO:0000313" key="12">
    <source>
        <dbReference type="EMBL" id="SDZ50919.1"/>
    </source>
</evidence>
<gene>
    <name evidence="12" type="ORF">SAMN05421684_5988</name>
</gene>
<evidence type="ECO:0000313" key="13">
    <source>
        <dbReference type="Proteomes" id="UP000199632"/>
    </source>
</evidence>
<dbReference type="GO" id="GO:0046983">
    <property type="term" value="F:protein dimerization activity"/>
    <property type="evidence" value="ECO:0007669"/>
    <property type="project" value="InterPro"/>
</dbReference>
<evidence type="ECO:0000256" key="9">
    <source>
        <dbReference type="SAM" id="Phobius"/>
    </source>
</evidence>
<keyword evidence="9" id="KW-1133">Transmembrane helix</keyword>
<evidence type="ECO:0000259" key="11">
    <source>
        <dbReference type="Pfam" id="PF07730"/>
    </source>
</evidence>
<keyword evidence="4" id="KW-0808">Transferase</keyword>
<dbReference type="Pfam" id="PF02518">
    <property type="entry name" value="HATPase_c"/>
    <property type="match status" value="1"/>
</dbReference>
<organism evidence="12 13">
    <name type="scientific">Asanoa ishikariensis</name>
    <dbReference type="NCBI Taxonomy" id="137265"/>
    <lineage>
        <taxon>Bacteria</taxon>
        <taxon>Bacillati</taxon>
        <taxon>Actinomycetota</taxon>
        <taxon>Actinomycetes</taxon>
        <taxon>Micromonosporales</taxon>
        <taxon>Micromonosporaceae</taxon>
        <taxon>Asanoa</taxon>
    </lineage>
</organism>
<keyword evidence="7" id="KW-0067">ATP-binding</keyword>
<dbReference type="GO" id="GO:0005524">
    <property type="term" value="F:ATP binding"/>
    <property type="evidence" value="ECO:0007669"/>
    <property type="project" value="UniProtKB-KW"/>
</dbReference>
<keyword evidence="8" id="KW-0902">Two-component regulatory system</keyword>
<evidence type="ECO:0000256" key="8">
    <source>
        <dbReference type="ARBA" id="ARBA00023012"/>
    </source>
</evidence>
<dbReference type="Proteomes" id="UP000199632">
    <property type="component" value="Unassembled WGS sequence"/>
</dbReference>
<reference evidence="13" key="1">
    <citation type="submission" date="2016-10" db="EMBL/GenBank/DDBJ databases">
        <authorList>
            <person name="Varghese N."/>
            <person name="Submissions S."/>
        </authorList>
    </citation>
    <scope>NUCLEOTIDE SEQUENCE [LARGE SCALE GENOMIC DNA]</scope>
    <source>
        <strain evidence="13">DSM 44718</strain>
    </source>
</reference>